<evidence type="ECO:0000256" key="2">
    <source>
        <dbReference type="ARBA" id="ARBA00022490"/>
    </source>
</evidence>
<gene>
    <name evidence="6" type="ORF">RRG08_059735</name>
</gene>
<dbReference type="PANTHER" id="PTHR43109:SF3">
    <property type="entry name" value="DYNEIN AXONEMAL ASSEMBLY FACTOR 8"/>
    <property type="match status" value="1"/>
</dbReference>
<evidence type="ECO:0000313" key="7">
    <source>
        <dbReference type="Proteomes" id="UP001283361"/>
    </source>
</evidence>
<evidence type="ECO:0000256" key="4">
    <source>
        <dbReference type="SAM" id="MobiDB-lite"/>
    </source>
</evidence>
<feature type="region of interest" description="Disordered" evidence="4">
    <location>
        <begin position="855"/>
        <end position="874"/>
    </location>
</feature>
<feature type="region of interest" description="Disordered" evidence="4">
    <location>
        <begin position="435"/>
        <end position="475"/>
    </location>
</feature>
<dbReference type="GO" id="GO:0005879">
    <property type="term" value="C:axonemal microtubule"/>
    <property type="evidence" value="ECO:0007669"/>
    <property type="project" value="TreeGrafter"/>
</dbReference>
<feature type="compositionally biased region" description="Polar residues" evidence="4">
    <location>
        <begin position="784"/>
        <end position="796"/>
    </location>
</feature>
<proteinExistence type="inferred from homology"/>
<feature type="region of interest" description="Disordered" evidence="4">
    <location>
        <begin position="780"/>
        <end position="814"/>
    </location>
</feature>
<feature type="region of interest" description="Disordered" evidence="4">
    <location>
        <begin position="1"/>
        <end position="37"/>
    </location>
</feature>
<feature type="region of interest" description="Disordered" evidence="4">
    <location>
        <begin position="527"/>
        <end position="697"/>
    </location>
</feature>
<feature type="domain" description="Nucleoside diphosphate kinase-like" evidence="5">
    <location>
        <begin position="1566"/>
        <end position="1704"/>
    </location>
</feature>
<dbReference type="InterPro" id="IPR036850">
    <property type="entry name" value="NDK-like_dom_sf"/>
</dbReference>
<feature type="compositionally biased region" description="Polar residues" evidence="4">
    <location>
        <begin position="260"/>
        <end position="270"/>
    </location>
</feature>
<accession>A0AAE1D1M7</accession>
<keyword evidence="7" id="KW-1185">Reference proteome</keyword>
<comment type="similarity">
    <text evidence="3">Belongs to the NDK family.</text>
</comment>
<reference evidence="6" key="1">
    <citation type="journal article" date="2023" name="G3 (Bethesda)">
        <title>A reference genome for the long-term kleptoplast-retaining sea slug Elysia crispata morphotype clarki.</title>
        <authorList>
            <person name="Eastman K.E."/>
            <person name="Pendleton A.L."/>
            <person name="Shaikh M.A."/>
            <person name="Suttiyut T."/>
            <person name="Ogas R."/>
            <person name="Tomko P."/>
            <person name="Gavelis G."/>
            <person name="Widhalm J.R."/>
            <person name="Wisecaver J.H."/>
        </authorList>
    </citation>
    <scope>NUCLEOTIDE SEQUENCE</scope>
    <source>
        <strain evidence="6">ECLA1</strain>
    </source>
</reference>
<feature type="region of interest" description="Disordered" evidence="4">
    <location>
        <begin position="116"/>
        <end position="138"/>
    </location>
</feature>
<feature type="compositionally biased region" description="Polar residues" evidence="4">
    <location>
        <begin position="1146"/>
        <end position="1166"/>
    </location>
</feature>
<name>A0AAE1D1M7_9GAST</name>
<sequence>MDCSDDGSDSELGATSCETGDFRTYSESSSSKSNILRPQIDRIFSEVQKNLPNIDFDSSDVSSDNDEPIFFHQNLKLSSLNAAFDDDKDLDTSLSQGDAPLLGLGMSVRGEEYVIEENDTDDRRSTTRGDDISGNRNEASSLTQAYETAFGSSYDNDLAALMMQVKFPSADDVVSWQQISLKRKEEEEEMYRREEEDLQRHIEQHKKFSSVTQNTNRAHVGVGPSSEEDGEIDIEEVNLQICSSSQTSSDTLKTGDADSKTSPSFSATEKSFQDRLHQGGFKDLGSLDPRERKQVMREQARTKDQEIVSSLNPNQQTMLNFRLFEELDLDSILSAANESNIPLDSLRVVGRPTDSQIPRSHDGGGDTNGAKGQSEELTLMQKLAQLSMVQRGTDITPATKLDPKTGATLITADDSRLIYNQMVVGRSKVLEHVKTGDLAKKPSTTSSGTGRDPATHAASQTQASKTSSAGTSTSSGVDKAKILYGRLKHEKREVEPPTVFIDLRGFEQKKEEEKQGLQSVQRVLGLHLDQGEEDSSSSDDDDEEEMVERCNWRQTRQQLKQNLSEQGAAAAAKVLDSSRNKRPGTGKTSYIKPPRVINLQEHATSRKWARRTDLEPHTTEESRRENEEAIRRQEEDNKVLQEKLEAENEKTRQREEAKRLREEREKERERRVRMSKQIEAARSTGSTQGKQEAGENTPSLFDTEVSYEPVPFTLPPNLAPERETLLLTIHLSSNGEIVQHRKRSNRSVDTGAGLSATYTALLSWLLSLVPHDFSFLGGNKKGESTSNAPNLSTTSAAGGKSFQTSSSTLTQPSTTPDLSIVSTFNVLGLQQTWQDEELKLNVVVTPSDSFLRGVAAGKQGTRSSKGKSDQLKGSSKFGQHLNKFLTVNTLYTVGPWLESLVSVVMKSERPEEKSAAPFLYTPPLPDISTKPLSTFIQINQDPQAARKIFNIPVGFYWQTVDTGDAWHTTLNCRDTHVCYETQNTMSLVYNEIFHNPLALMAILNRVSQEGLDLAGVRLLYPTADMLSADHPTSCPISPSTLTSTSFLGPVLALALRGTFARTIWLDAVGPSDPCLARRTDPNSLCAQFGGDSRERAMLFCPRNPSRVQSELTRWFGGRVREGAASVDVGIPYTKREEGRSKKSKKQVASSTASTANPSQQSSTQACQRPPAALSATCKSDVFLVLSPLVPPSYFGIVMATAQRRGFQVRGVKRTRLSARLANILGIRSGLQSLFCPGARLEEYQEERPVEALAPCTIFLLRKENAAHNVPSLIEAFMVQLTLAGLLGCVQMRLAEPLKSEHLFHASTFSDGLLAGLGGDLSKSPDFDLSQMRLSSSLSNIPASKKGLEQMTVVILLGHDMLKKCGVITSKLLNVLPFSTKSPVTPVLPERPELLGLKWTPGLTMHQAKELSPYEVGDRRWRASVKQLASEPALVLALRGVDIFSRLRPIIEQQQQQQNDKSLKRPGKSSGSGQNKCPEVLMSHSLSESDVYARLFFLPHELYPDPLARSLLPFLPEARLYFNIMDKEAENGGPPARLFSLKAPEDLDLTCENVLDEVAAGQQPISTLLLLKPLATERYLSRVLRKVVQEQFRLVGLRMLRLSQNQAERLVPASQRTNNSLCQQHVDAMTSGPSLVLVLQQPGAVKRLLDLLGPEDPQSARRLSQFLWRGEFGRDVFNNGLYCSSTYIDAVEDIMLFFPDGLCCEESDLLHAEQIPSPGEDKTVEVCSNMKREAVLAQHLELETQDNNSQHQITVKEVHEMLLQTTCLVLTPHLVQARFRGRDVPAVDILAMILKNGFELVGARMVWLTQRQAETFLAVQGGGSFQQVGFLCSGPCLVLAAQRDNAVLAFDTILNQSSESLRLMKEHGDFILRPGTTKQVSGASVGLIQKQCQLCTRGVLRETSCLGDVYSWSDTEAVSALCLVCLATSAYPACLSAVQLEASSGKTAGCSPLNLRIRSACWVETWSILCALAWV</sequence>
<dbReference type="InterPro" id="IPR034907">
    <property type="entry name" value="NDK-like_dom"/>
</dbReference>
<dbReference type="Proteomes" id="UP001283361">
    <property type="component" value="Unassembled WGS sequence"/>
</dbReference>
<feature type="region of interest" description="Disordered" evidence="4">
    <location>
        <begin position="1452"/>
        <end position="1477"/>
    </location>
</feature>
<feature type="compositionally biased region" description="Polar residues" evidence="4">
    <location>
        <begin position="683"/>
        <end position="697"/>
    </location>
</feature>
<feature type="region of interest" description="Disordered" evidence="4">
    <location>
        <begin position="245"/>
        <end position="288"/>
    </location>
</feature>
<feature type="compositionally biased region" description="Acidic residues" evidence="4">
    <location>
        <begin position="531"/>
        <end position="546"/>
    </location>
</feature>
<evidence type="ECO:0000256" key="3">
    <source>
        <dbReference type="PROSITE-ProRule" id="PRU00706"/>
    </source>
</evidence>
<dbReference type="Gene3D" id="3.30.70.141">
    <property type="entry name" value="Nucleoside diphosphate kinase-like domain"/>
    <property type="match status" value="3"/>
</dbReference>
<evidence type="ECO:0000259" key="5">
    <source>
        <dbReference type="SMART" id="SM00562"/>
    </source>
</evidence>
<dbReference type="PANTHER" id="PTHR43109">
    <property type="entry name" value="NUCLEOSIDE DIPHOSPHATE KINASE 7"/>
    <property type="match status" value="1"/>
</dbReference>
<organism evidence="6 7">
    <name type="scientific">Elysia crispata</name>
    <name type="common">lettuce slug</name>
    <dbReference type="NCBI Taxonomy" id="231223"/>
    <lineage>
        <taxon>Eukaryota</taxon>
        <taxon>Metazoa</taxon>
        <taxon>Spiralia</taxon>
        <taxon>Lophotrochozoa</taxon>
        <taxon>Mollusca</taxon>
        <taxon>Gastropoda</taxon>
        <taxon>Heterobranchia</taxon>
        <taxon>Euthyneura</taxon>
        <taxon>Panpulmonata</taxon>
        <taxon>Sacoglossa</taxon>
        <taxon>Placobranchoidea</taxon>
        <taxon>Plakobranchidae</taxon>
        <taxon>Elysia</taxon>
    </lineage>
</organism>
<dbReference type="SUPFAM" id="SSF54919">
    <property type="entry name" value="Nucleoside diphosphate kinase, NDK"/>
    <property type="match status" value="3"/>
</dbReference>
<dbReference type="Pfam" id="PF00334">
    <property type="entry name" value="NDK"/>
    <property type="match status" value="2"/>
</dbReference>
<feature type="compositionally biased region" description="Basic and acidic residues" evidence="4">
    <location>
        <begin position="610"/>
        <end position="672"/>
    </location>
</feature>
<feature type="compositionally biased region" description="Basic and acidic residues" evidence="4">
    <location>
        <begin position="121"/>
        <end position="133"/>
    </location>
</feature>
<comment type="subcellular location">
    <subcellularLocation>
        <location evidence="1">Cytoplasm</location>
    </subcellularLocation>
</comment>
<comment type="caution">
    <text evidence="6">The sequence shown here is derived from an EMBL/GenBank/DDBJ whole genome shotgun (WGS) entry which is preliminary data.</text>
</comment>
<evidence type="ECO:0000256" key="1">
    <source>
        <dbReference type="ARBA" id="ARBA00004496"/>
    </source>
</evidence>
<dbReference type="PROSITE" id="PS51374">
    <property type="entry name" value="NDPK_LIKE"/>
    <property type="match status" value="3"/>
</dbReference>
<protein>
    <recommendedName>
        <fullName evidence="5">Nucleoside diphosphate kinase-like domain-containing protein</fullName>
    </recommendedName>
</protein>
<feature type="compositionally biased region" description="Polar residues" evidence="4">
    <location>
        <begin position="25"/>
        <end position="36"/>
    </location>
</feature>
<dbReference type="SMART" id="SM00562">
    <property type="entry name" value="NDK"/>
    <property type="match status" value="1"/>
</dbReference>
<keyword evidence="2" id="KW-0963">Cytoplasm</keyword>
<feature type="compositionally biased region" description="Low complexity" evidence="4">
    <location>
        <begin position="803"/>
        <end position="814"/>
    </location>
</feature>
<dbReference type="EMBL" id="JAWDGP010005780">
    <property type="protein sequence ID" value="KAK3752173.1"/>
    <property type="molecule type" value="Genomic_DNA"/>
</dbReference>
<feature type="compositionally biased region" description="Polar residues" evidence="4">
    <location>
        <begin position="552"/>
        <end position="565"/>
    </location>
</feature>
<feature type="compositionally biased region" description="Low complexity" evidence="4">
    <location>
        <begin position="455"/>
        <end position="475"/>
    </location>
</feature>
<evidence type="ECO:0000313" key="6">
    <source>
        <dbReference type="EMBL" id="KAK3752173.1"/>
    </source>
</evidence>
<feature type="region of interest" description="Disordered" evidence="4">
    <location>
        <begin position="207"/>
        <end position="229"/>
    </location>
</feature>
<comment type="caution">
    <text evidence="3">Lacks conserved residue(s) required for the propagation of feature annotation.</text>
</comment>
<feature type="region of interest" description="Disordered" evidence="4">
    <location>
        <begin position="1130"/>
        <end position="1167"/>
    </location>
</feature>